<reference evidence="9 10" key="2">
    <citation type="submission" date="2020-06" db="EMBL/GenBank/DDBJ databases">
        <title>Polyphasic characterization of a Rahnella strain isolated from tree sap.</title>
        <authorList>
            <person name="Kim I.S."/>
        </authorList>
    </citation>
    <scope>NUCLEOTIDE SEQUENCE [LARGE SCALE GENOMIC DNA]</scope>
    <source>
        <strain evidence="9 10">SAP-1</strain>
    </source>
</reference>
<dbReference type="SUPFAM" id="SSF55785">
    <property type="entry name" value="PYP-like sensor domain (PAS domain)"/>
    <property type="match status" value="1"/>
</dbReference>
<dbReference type="PANTHER" id="PTHR43531:SF7">
    <property type="entry name" value="AEROTAXIS RECEPTOR"/>
    <property type="match status" value="1"/>
</dbReference>
<dbReference type="GO" id="GO:0006935">
    <property type="term" value="P:chemotaxis"/>
    <property type="evidence" value="ECO:0007669"/>
    <property type="project" value="UniProtKB-KW"/>
</dbReference>
<comment type="similarity">
    <text evidence="4">Belongs to the methyl-accepting chemotaxis (MCP) protein family.</text>
</comment>
<dbReference type="AlphaFoldDB" id="A0A848MK20"/>
<comment type="caution">
    <text evidence="9">The sequence shown here is derived from an EMBL/GenBank/DDBJ whole genome shotgun (WGS) entry which is preliminary data.</text>
</comment>
<keyword evidence="10" id="KW-1185">Reference proteome</keyword>
<dbReference type="InterPro" id="IPR051310">
    <property type="entry name" value="MCP_chemotaxis"/>
</dbReference>
<dbReference type="InterPro" id="IPR001610">
    <property type="entry name" value="PAC"/>
</dbReference>
<dbReference type="PROSITE" id="PS50111">
    <property type="entry name" value="CHEMOTAXIS_TRANSDUC_2"/>
    <property type="match status" value="1"/>
</dbReference>
<dbReference type="GO" id="GO:0004888">
    <property type="term" value="F:transmembrane signaling receptor activity"/>
    <property type="evidence" value="ECO:0007669"/>
    <property type="project" value="InterPro"/>
</dbReference>
<dbReference type="Pfam" id="PF00015">
    <property type="entry name" value="MCPsignal"/>
    <property type="match status" value="1"/>
</dbReference>
<dbReference type="InterPro" id="IPR004090">
    <property type="entry name" value="Chemotax_Me-accpt_rcpt"/>
</dbReference>
<dbReference type="PRINTS" id="PR00260">
    <property type="entry name" value="CHEMTRNSDUCR"/>
</dbReference>
<dbReference type="Gene3D" id="3.30.450.20">
    <property type="entry name" value="PAS domain"/>
    <property type="match status" value="1"/>
</dbReference>
<comment type="subcellular location">
    <subcellularLocation>
        <location evidence="1">Membrane</location>
    </subcellularLocation>
</comment>
<sequence>MQNTLSVTEQEYDFPENTTLMSTTDLDSYIIYGNEQFFEVSGYSSEELLGQPHNVVRHPDMPAQVFADMWRTLKGGEPWTGLVKNKRKDGGFYWVRASVNPVVRGGTPIGYLSVRTKPSREEVAQASLLYQKMRQGEMKGFRMHKGLLLRRGVGGFISALKTLPLRWRIRVPLLTLLPITLAAGWYCRESGSSFLIFSLMLAALLALTALWLEIQISRPLERIAKQAIDIATGASLKVDHVDRIDELGLTLRAVGQLGLMFRWLIDDVSGQVMSVRSASHTLAEGNTQLSLLIDETAANVQETAAAMQQITATIAMNVSNTAQADLLSHSASDAASSGGTAMSGVVSTMDEIASSSDKITSIISVIDSIAFQTNILALNAAVEAARAGSEGKGFAVVAGEVRNLAQHSAKSAAEIKLLVQTSTENIRSGIAQVHDAGVIIHDIVHQVDKVTALLAEIRLATSEQGTGLSDINTAVDHLGVIIHKNATYVHEGSVASESMRQQSDLLAQALNVFRQREA</sequence>
<keyword evidence="6" id="KW-0472">Membrane</keyword>
<dbReference type="Pfam" id="PF08447">
    <property type="entry name" value="PAS_3"/>
    <property type="match status" value="1"/>
</dbReference>
<evidence type="ECO:0000256" key="2">
    <source>
        <dbReference type="ARBA" id="ARBA00022500"/>
    </source>
</evidence>
<dbReference type="NCBIfam" id="TIGR00229">
    <property type="entry name" value="sensory_box"/>
    <property type="match status" value="1"/>
</dbReference>
<dbReference type="CDD" id="cd00130">
    <property type="entry name" value="PAS"/>
    <property type="match status" value="1"/>
</dbReference>
<reference evidence="9 10" key="1">
    <citation type="submission" date="2020-01" db="EMBL/GenBank/DDBJ databases">
        <authorList>
            <person name="Lee S.D."/>
        </authorList>
    </citation>
    <scope>NUCLEOTIDE SEQUENCE [LARGE SCALE GENOMIC DNA]</scope>
    <source>
        <strain evidence="9 10">SAP-1</strain>
    </source>
</reference>
<dbReference type="GO" id="GO:0005886">
    <property type="term" value="C:plasma membrane"/>
    <property type="evidence" value="ECO:0007669"/>
    <property type="project" value="TreeGrafter"/>
</dbReference>
<dbReference type="SMART" id="SM00283">
    <property type="entry name" value="MA"/>
    <property type="match status" value="1"/>
</dbReference>
<protein>
    <submittedName>
        <fullName evidence="9">PAS domain-containing protein</fullName>
    </submittedName>
</protein>
<dbReference type="InterPro" id="IPR000014">
    <property type="entry name" value="PAS"/>
</dbReference>
<dbReference type="RefSeq" id="WP_169403309.1">
    <property type="nucleotide sequence ID" value="NZ_JAADJU010000005.1"/>
</dbReference>
<organism evidence="9 10">
    <name type="scientific">Rouxiella aceris</name>
    <dbReference type="NCBI Taxonomy" id="2703884"/>
    <lineage>
        <taxon>Bacteria</taxon>
        <taxon>Pseudomonadati</taxon>
        <taxon>Pseudomonadota</taxon>
        <taxon>Gammaproteobacteria</taxon>
        <taxon>Enterobacterales</taxon>
        <taxon>Yersiniaceae</taxon>
        <taxon>Rouxiella</taxon>
    </lineage>
</organism>
<evidence type="ECO:0000256" key="1">
    <source>
        <dbReference type="ARBA" id="ARBA00004370"/>
    </source>
</evidence>
<proteinExistence type="inferred from homology"/>
<keyword evidence="3 5" id="KW-0807">Transducer</keyword>
<accession>A0A848MK20</accession>
<evidence type="ECO:0000313" key="10">
    <source>
        <dbReference type="Proteomes" id="UP000585363"/>
    </source>
</evidence>
<dbReference type="EMBL" id="JAADJU010000005">
    <property type="protein sequence ID" value="NMP27613.1"/>
    <property type="molecule type" value="Genomic_DNA"/>
</dbReference>
<dbReference type="FunFam" id="1.10.287.950:FF:000001">
    <property type="entry name" value="Methyl-accepting chemotaxis sensory transducer"/>
    <property type="match status" value="1"/>
</dbReference>
<evidence type="ECO:0000259" key="8">
    <source>
        <dbReference type="PROSITE" id="PS50112"/>
    </source>
</evidence>
<dbReference type="GO" id="GO:0007165">
    <property type="term" value="P:signal transduction"/>
    <property type="evidence" value="ECO:0007669"/>
    <property type="project" value="UniProtKB-KW"/>
</dbReference>
<dbReference type="InterPro" id="IPR013655">
    <property type="entry name" value="PAS_fold_3"/>
</dbReference>
<evidence type="ECO:0000256" key="6">
    <source>
        <dbReference type="SAM" id="Phobius"/>
    </source>
</evidence>
<dbReference type="PANTHER" id="PTHR43531">
    <property type="entry name" value="PROTEIN ICFG"/>
    <property type="match status" value="1"/>
</dbReference>
<evidence type="ECO:0000256" key="5">
    <source>
        <dbReference type="PROSITE-ProRule" id="PRU00284"/>
    </source>
</evidence>
<dbReference type="SMART" id="SM00086">
    <property type="entry name" value="PAC"/>
    <property type="match status" value="1"/>
</dbReference>
<dbReference type="Gene3D" id="1.10.287.950">
    <property type="entry name" value="Methyl-accepting chemotaxis protein"/>
    <property type="match status" value="1"/>
</dbReference>
<feature type="domain" description="PAS" evidence="8">
    <location>
        <begin position="25"/>
        <end position="76"/>
    </location>
</feature>
<dbReference type="PROSITE" id="PS50112">
    <property type="entry name" value="PAS"/>
    <property type="match status" value="1"/>
</dbReference>
<dbReference type="Proteomes" id="UP000585363">
    <property type="component" value="Unassembled WGS sequence"/>
</dbReference>
<evidence type="ECO:0000256" key="4">
    <source>
        <dbReference type="ARBA" id="ARBA00029447"/>
    </source>
</evidence>
<dbReference type="InterPro" id="IPR004089">
    <property type="entry name" value="MCPsignal_dom"/>
</dbReference>
<keyword evidence="2" id="KW-0145">Chemotaxis</keyword>
<feature type="transmembrane region" description="Helical" evidence="6">
    <location>
        <begin position="192"/>
        <end position="212"/>
    </location>
</feature>
<keyword evidence="6" id="KW-1133">Transmembrane helix</keyword>
<keyword evidence="6" id="KW-0812">Transmembrane</keyword>
<evidence type="ECO:0000259" key="7">
    <source>
        <dbReference type="PROSITE" id="PS50111"/>
    </source>
</evidence>
<evidence type="ECO:0000313" key="9">
    <source>
        <dbReference type="EMBL" id="NMP27613.1"/>
    </source>
</evidence>
<dbReference type="CDD" id="cd11386">
    <property type="entry name" value="MCP_signal"/>
    <property type="match status" value="1"/>
</dbReference>
<dbReference type="InterPro" id="IPR035965">
    <property type="entry name" value="PAS-like_dom_sf"/>
</dbReference>
<dbReference type="SUPFAM" id="SSF58104">
    <property type="entry name" value="Methyl-accepting chemotaxis protein (MCP) signaling domain"/>
    <property type="match status" value="1"/>
</dbReference>
<feature type="domain" description="Methyl-accepting transducer" evidence="7">
    <location>
        <begin position="271"/>
        <end position="500"/>
    </location>
</feature>
<name>A0A848MK20_9GAMM</name>
<evidence type="ECO:0000256" key="3">
    <source>
        <dbReference type="ARBA" id="ARBA00023224"/>
    </source>
</evidence>
<gene>
    <name evidence="9" type="ORF">GW590_12165</name>
</gene>